<feature type="region of interest" description="Disordered" evidence="1">
    <location>
        <begin position="214"/>
        <end position="351"/>
    </location>
</feature>
<proteinExistence type="predicted"/>
<comment type="caution">
    <text evidence="4">The sequence shown here is derived from an EMBL/GenBank/DDBJ whole genome shotgun (WGS) entry which is preliminary data.</text>
</comment>
<reference evidence="4" key="1">
    <citation type="journal article" date="2021" name="Sci. Rep.">
        <title>Diploid genomic architecture of Nitzschia inconspicua, an elite biomass production diatom.</title>
        <authorList>
            <person name="Oliver A."/>
            <person name="Podell S."/>
            <person name="Pinowska A."/>
            <person name="Traller J.C."/>
            <person name="Smith S.R."/>
            <person name="McClure R."/>
            <person name="Beliaev A."/>
            <person name="Bohutskyi P."/>
            <person name="Hill E.A."/>
            <person name="Rabines A."/>
            <person name="Zheng H."/>
            <person name="Allen L.Z."/>
            <person name="Kuo A."/>
            <person name="Grigoriev I.V."/>
            <person name="Allen A.E."/>
            <person name="Hazlebeck D."/>
            <person name="Allen E.E."/>
        </authorList>
    </citation>
    <scope>NUCLEOTIDE SEQUENCE</scope>
    <source>
        <strain evidence="4">Hildebrandi</strain>
    </source>
</reference>
<feature type="chain" id="PRO_5039844410" evidence="2">
    <location>
        <begin position="21"/>
        <end position="377"/>
    </location>
</feature>
<evidence type="ECO:0000313" key="3">
    <source>
        <dbReference type="EMBL" id="KAG7337177.1"/>
    </source>
</evidence>
<evidence type="ECO:0000256" key="1">
    <source>
        <dbReference type="SAM" id="MobiDB-lite"/>
    </source>
</evidence>
<keyword evidence="5" id="KW-1185">Reference proteome</keyword>
<name>A0A9K3KT08_9STRA</name>
<organism evidence="4 5">
    <name type="scientific">Nitzschia inconspicua</name>
    <dbReference type="NCBI Taxonomy" id="303405"/>
    <lineage>
        <taxon>Eukaryota</taxon>
        <taxon>Sar</taxon>
        <taxon>Stramenopiles</taxon>
        <taxon>Ochrophyta</taxon>
        <taxon>Bacillariophyta</taxon>
        <taxon>Bacillariophyceae</taxon>
        <taxon>Bacillariophycidae</taxon>
        <taxon>Bacillariales</taxon>
        <taxon>Bacillariaceae</taxon>
        <taxon>Nitzschia</taxon>
    </lineage>
</organism>
<feature type="signal peptide" evidence="2">
    <location>
        <begin position="1"/>
        <end position="20"/>
    </location>
</feature>
<dbReference type="AlphaFoldDB" id="A0A9K3KT08"/>
<dbReference type="Proteomes" id="UP000693970">
    <property type="component" value="Unassembled WGS sequence"/>
</dbReference>
<evidence type="ECO:0000313" key="4">
    <source>
        <dbReference type="EMBL" id="KAG7348675.1"/>
    </source>
</evidence>
<feature type="compositionally biased region" description="Polar residues" evidence="1">
    <location>
        <begin position="325"/>
        <end position="343"/>
    </location>
</feature>
<gene>
    <name evidence="4" type="ORF">IV203_017380</name>
    <name evidence="3" type="ORF">IV203_017567</name>
</gene>
<dbReference type="EMBL" id="JAGRRH010000020">
    <property type="protein sequence ID" value="KAG7348675.1"/>
    <property type="molecule type" value="Genomic_DNA"/>
</dbReference>
<protein>
    <submittedName>
        <fullName evidence="4">Uncharacterized protein</fullName>
    </submittedName>
</protein>
<reference evidence="4" key="2">
    <citation type="submission" date="2021-04" db="EMBL/GenBank/DDBJ databases">
        <authorList>
            <person name="Podell S."/>
        </authorList>
    </citation>
    <scope>NUCLEOTIDE SEQUENCE</scope>
    <source>
        <strain evidence="4">Hildebrandi</strain>
    </source>
</reference>
<evidence type="ECO:0000313" key="5">
    <source>
        <dbReference type="Proteomes" id="UP000693970"/>
    </source>
</evidence>
<evidence type="ECO:0000256" key="2">
    <source>
        <dbReference type="SAM" id="SignalP"/>
    </source>
</evidence>
<keyword evidence="2" id="KW-0732">Signal</keyword>
<dbReference type="EMBL" id="JAGRRH010000092">
    <property type="protein sequence ID" value="KAG7337177.1"/>
    <property type="molecule type" value="Genomic_DNA"/>
</dbReference>
<accession>A0A9K3KT08</accession>
<sequence length="377" mass="39303">MTFTLSLFAFLSWWTVIAMALPPSPGATQKYVQEQAVVSSHRNMLLASLYFHNQVHRRRHLQSFPTDCDVAYLTLFNDPTLFEAAETWLSNLEASVASPNPDDCEITDGTSTNCDFSGEVTGTQEFLDACTRAGGVPQSLEIDISCTYILSGQLSSLNMYFPSLWDCMPPNCEDEFEAALALIVEELEADLVLSFSEIGVTSICEAETDFPQATAGEVPASGGVGTSPTTPGSNFPPVAPQETVAPGGSGTSPTTPGSNFPPVAPEETVAPGGSGTSPSTPGSNFPPAVPEETLGPGGSGASPSTPGSNFPPVAPEEAIAPNDPLPTTSGTGENNDSPNTANAVSERDASSALPVTDVMTTTIHMVLTLICGTLFTL</sequence>